<gene>
    <name evidence="2" type="ORF">QO016_004038</name>
</gene>
<dbReference type="EMBL" id="JAUSVV010000013">
    <property type="protein sequence ID" value="MDQ0444525.1"/>
    <property type="molecule type" value="Genomic_DNA"/>
</dbReference>
<accession>A0ABU0HQE3</accession>
<evidence type="ECO:0000256" key="1">
    <source>
        <dbReference type="SAM" id="MobiDB-lite"/>
    </source>
</evidence>
<reference evidence="2 3" key="1">
    <citation type="submission" date="2023-07" db="EMBL/GenBank/DDBJ databases">
        <title>Genomic Encyclopedia of Type Strains, Phase IV (KMG-IV): sequencing the most valuable type-strain genomes for metagenomic binning, comparative biology and taxonomic classification.</title>
        <authorList>
            <person name="Goeker M."/>
        </authorList>
    </citation>
    <scope>NUCLEOTIDE SEQUENCE [LARGE SCALE GENOMIC DNA]</scope>
    <source>
        <strain evidence="2 3">DSM 19562</strain>
    </source>
</reference>
<evidence type="ECO:0000313" key="3">
    <source>
        <dbReference type="Proteomes" id="UP001236369"/>
    </source>
</evidence>
<keyword evidence="3" id="KW-1185">Reference proteome</keyword>
<organism evidence="2 3">
    <name type="scientific">Methylobacterium persicinum</name>
    <dbReference type="NCBI Taxonomy" id="374426"/>
    <lineage>
        <taxon>Bacteria</taxon>
        <taxon>Pseudomonadati</taxon>
        <taxon>Pseudomonadota</taxon>
        <taxon>Alphaproteobacteria</taxon>
        <taxon>Hyphomicrobiales</taxon>
        <taxon>Methylobacteriaceae</taxon>
        <taxon>Methylobacterium</taxon>
    </lineage>
</organism>
<proteinExistence type="predicted"/>
<name>A0ABU0HQE3_9HYPH</name>
<feature type="region of interest" description="Disordered" evidence="1">
    <location>
        <begin position="1"/>
        <end position="73"/>
    </location>
</feature>
<comment type="caution">
    <text evidence="2">The sequence shown here is derived from an EMBL/GenBank/DDBJ whole genome shotgun (WGS) entry which is preliminary data.</text>
</comment>
<feature type="compositionally biased region" description="Basic and acidic residues" evidence="1">
    <location>
        <begin position="1"/>
        <end position="12"/>
    </location>
</feature>
<sequence>MGTDDDTAREARGSVPPGKPLGQDRKPEDPGAAGPTSPGNPTGQDDSGPESGGYDNRPPTPAPDNRKGGYGAG</sequence>
<protein>
    <submittedName>
        <fullName evidence="2">Uncharacterized protein</fullName>
    </submittedName>
</protein>
<dbReference type="Proteomes" id="UP001236369">
    <property type="component" value="Unassembled WGS sequence"/>
</dbReference>
<evidence type="ECO:0000313" key="2">
    <source>
        <dbReference type="EMBL" id="MDQ0444525.1"/>
    </source>
</evidence>